<dbReference type="EMBL" id="CP073653">
    <property type="protein sequence ID" value="QUN34442.1"/>
    <property type="molecule type" value="Genomic_DNA"/>
</dbReference>
<proteinExistence type="predicted"/>
<evidence type="ECO:0000313" key="1">
    <source>
        <dbReference type="EMBL" id="QUN34442.1"/>
    </source>
</evidence>
<evidence type="ECO:0000313" key="2">
    <source>
        <dbReference type="Proteomes" id="UP000679373"/>
    </source>
</evidence>
<reference evidence="1" key="1">
    <citation type="submission" date="2021-04" db="EMBL/GenBank/DDBJ databases">
        <title>Complete genome sequence of the type strain Clostridium beijerinckii NRRL B-598.</title>
        <authorList>
            <person name="Sedlar K."/>
            <person name="Branska B."/>
            <person name="Bezdicek M."/>
            <person name="Nykrynova M."/>
            <person name="Lengerova M."/>
            <person name="Skutkova H."/>
            <person name="Patakova P."/>
        </authorList>
    </citation>
    <scope>NUCLEOTIDE SEQUENCE</scope>
    <source>
        <strain evidence="1">DSM 791</strain>
    </source>
</reference>
<gene>
    <name evidence="1" type="ORF">KEC93_21340</name>
</gene>
<dbReference type="GeneID" id="66347125"/>
<sequence length="45" mass="5347">MAKIIDILTDLLLKIRNNFIDKQVCQEGEFDYMDAMAKEYENYSL</sequence>
<dbReference type="RefSeq" id="WP_172462679.1">
    <property type="nucleotide sequence ID" value="NZ_BKAK01000058.1"/>
</dbReference>
<organism evidence="1 2">
    <name type="scientific">Clostridium beijerinckii</name>
    <name type="common">Clostridium MP</name>
    <dbReference type="NCBI Taxonomy" id="1520"/>
    <lineage>
        <taxon>Bacteria</taxon>
        <taxon>Bacillati</taxon>
        <taxon>Bacillota</taxon>
        <taxon>Clostridia</taxon>
        <taxon>Eubacteriales</taxon>
        <taxon>Clostridiaceae</taxon>
        <taxon>Clostridium</taxon>
    </lineage>
</organism>
<keyword evidence="2" id="KW-1185">Reference proteome</keyword>
<accession>A0AB74VDJ2</accession>
<dbReference type="Proteomes" id="UP000679373">
    <property type="component" value="Chromosome"/>
</dbReference>
<protein>
    <submittedName>
        <fullName evidence="1">Uncharacterized protein</fullName>
    </submittedName>
</protein>
<dbReference type="AlphaFoldDB" id="A0AB74VDJ2"/>
<name>A0AB74VDJ2_CLOBE</name>